<feature type="signal peptide" evidence="1">
    <location>
        <begin position="1"/>
        <end position="19"/>
    </location>
</feature>
<evidence type="ECO:0000259" key="2">
    <source>
        <dbReference type="Pfam" id="PF11258"/>
    </source>
</evidence>
<accession>A0A060JNB1</accession>
<dbReference type="Pfam" id="PF11258">
    <property type="entry name" value="DUF3048"/>
    <property type="match status" value="1"/>
</dbReference>
<feature type="domain" description="DUF3048" evidence="2">
    <location>
        <begin position="59"/>
        <end position="188"/>
    </location>
</feature>
<evidence type="ECO:0008006" key="6">
    <source>
        <dbReference type="Google" id="ProtNLM"/>
    </source>
</evidence>
<feature type="domain" description="DUF3048" evidence="3">
    <location>
        <begin position="221"/>
        <end position="334"/>
    </location>
</feature>
<dbReference type="eggNOG" id="COG1470">
    <property type="taxonomic scope" value="Bacteria"/>
</dbReference>
<keyword evidence="1" id="KW-0732">Signal</keyword>
<sequence>MNFGTAARALLISSIGAVALSGCAGGAVVNPLVPAEPEPVYVTAPLTGMQYEETTPAALQLKKPSVACKIDNGSEAPRPQSGLNSTDIVFDEMVEGGLTRLVAIWHSTQPDAIGPVRSIRPMDPDILSPFGGIVCFSGGQAVFVNMINQAPVFVASETTEQGKGTFSRSSERVAPHNVIVNVQKLAADHPELAPPAEQFKFAKDVQTSSAGASGAAVTKFEVKFPQASALWTPSSDGGKWLRTQDGKPLMDKLDGAQVATTNVVVLQVRIDRSYLDRKYGNIPKTVMVDSGKAWVFTGGKYVEATWSKTSATAPIALVDAAGAPVLLAPGNTWVELMPVAPEGKLAITAAPVASPSPSPSAKD</sequence>
<reference evidence="4 5" key="1">
    <citation type="journal article" date="2014" name="Int. J. Syst. Evol. Microbiol.">
        <title>Rhodoluna lacicola gen. nov., sp. nov., a planktonic freshwater bacterium with stream-lined genome.</title>
        <authorList>
            <person name="Hahn M."/>
            <person name="Schmidt J."/>
            <person name="Taipale S.J."/>
            <person name="Doolittle W.F."/>
            <person name="Koll U."/>
        </authorList>
    </citation>
    <scope>NUCLEOTIDE SEQUENCE [LARGE SCALE GENOMIC DNA]</scope>
    <source>
        <strain evidence="4 5">MWH-Ta8</strain>
    </source>
</reference>
<protein>
    <recommendedName>
        <fullName evidence="6">DUF3048 domain-containing protein</fullName>
    </recommendedName>
</protein>
<dbReference type="Proteomes" id="UP000067708">
    <property type="component" value="Chromosome"/>
</dbReference>
<dbReference type="InterPro" id="IPR023158">
    <property type="entry name" value="YerB-like_sf"/>
</dbReference>
<dbReference type="SUPFAM" id="SSF159774">
    <property type="entry name" value="YerB-like"/>
    <property type="match status" value="1"/>
</dbReference>
<dbReference type="RefSeq" id="WP_051636351.1">
    <property type="nucleotide sequence ID" value="NZ_CP007490.1"/>
</dbReference>
<evidence type="ECO:0000259" key="3">
    <source>
        <dbReference type="Pfam" id="PF17479"/>
    </source>
</evidence>
<dbReference type="AlphaFoldDB" id="A0A060JNB1"/>
<dbReference type="Gene3D" id="3.50.90.10">
    <property type="entry name" value="YerB-like"/>
    <property type="match status" value="1"/>
</dbReference>
<dbReference type="EMBL" id="CP007490">
    <property type="protein sequence ID" value="AIC48073.1"/>
    <property type="molecule type" value="Genomic_DNA"/>
</dbReference>
<feature type="chain" id="PRO_5038640098" description="DUF3048 domain-containing protein" evidence="1">
    <location>
        <begin position="20"/>
        <end position="363"/>
    </location>
</feature>
<dbReference type="InterPro" id="IPR021416">
    <property type="entry name" value="DUF3048_N"/>
</dbReference>
<name>A0A060JNB1_9MICO</name>
<evidence type="ECO:0000313" key="5">
    <source>
        <dbReference type="Proteomes" id="UP000067708"/>
    </source>
</evidence>
<dbReference type="InterPro" id="IPR035328">
    <property type="entry name" value="DUF3048_C"/>
</dbReference>
<dbReference type="PATRIC" id="fig|529884.3.peg.1240"/>
<gene>
    <name evidence="4" type="ORF">Rhola_00012810</name>
</gene>
<evidence type="ECO:0000256" key="1">
    <source>
        <dbReference type="SAM" id="SignalP"/>
    </source>
</evidence>
<dbReference type="STRING" id="529884.Rhola_00012810"/>
<evidence type="ECO:0000313" key="4">
    <source>
        <dbReference type="EMBL" id="AIC48073.1"/>
    </source>
</evidence>
<dbReference type="HOGENOM" id="CLU_045984_0_0_11"/>
<dbReference type="KEGG" id="rla:Rhola_00012810"/>
<dbReference type="Pfam" id="PF17479">
    <property type="entry name" value="DUF3048_C"/>
    <property type="match status" value="1"/>
</dbReference>
<keyword evidence="5" id="KW-1185">Reference proteome</keyword>
<proteinExistence type="predicted"/>
<dbReference type="OrthoDB" id="9779102at2"/>
<organism evidence="4 5">
    <name type="scientific">Rhodoluna lacicola</name>
    <dbReference type="NCBI Taxonomy" id="529884"/>
    <lineage>
        <taxon>Bacteria</taxon>
        <taxon>Bacillati</taxon>
        <taxon>Actinomycetota</taxon>
        <taxon>Actinomycetes</taxon>
        <taxon>Micrococcales</taxon>
        <taxon>Microbacteriaceae</taxon>
        <taxon>Luna cluster</taxon>
        <taxon>Luna-1 subcluster</taxon>
        <taxon>Rhodoluna</taxon>
    </lineage>
</organism>